<keyword evidence="1" id="KW-0732">Signal</keyword>
<organism evidence="2 3">
    <name type="scientific">Halobacillus salinarum</name>
    <dbReference type="NCBI Taxonomy" id="2932257"/>
    <lineage>
        <taxon>Bacteria</taxon>
        <taxon>Bacillati</taxon>
        <taxon>Bacillota</taxon>
        <taxon>Bacilli</taxon>
        <taxon>Bacillales</taxon>
        <taxon>Bacillaceae</taxon>
        <taxon>Halobacillus</taxon>
    </lineage>
</organism>
<feature type="chain" id="PRO_5047350739" evidence="1">
    <location>
        <begin position="21"/>
        <end position="432"/>
    </location>
</feature>
<evidence type="ECO:0000313" key="3">
    <source>
        <dbReference type="Proteomes" id="UP000831787"/>
    </source>
</evidence>
<dbReference type="CDD" id="cd13585">
    <property type="entry name" value="PBP2_TMBP_like"/>
    <property type="match status" value="1"/>
</dbReference>
<evidence type="ECO:0000256" key="1">
    <source>
        <dbReference type="SAM" id="SignalP"/>
    </source>
</evidence>
<dbReference type="Proteomes" id="UP000831787">
    <property type="component" value="Chromosome"/>
</dbReference>
<keyword evidence="3" id="KW-1185">Reference proteome</keyword>
<dbReference type="SUPFAM" id="SSF53850">
    <property type="entry name" value="Periplasmic binding protein-like II"/>
    <property type="match status" value="1"/>
</dbReference>
<evidence type="ECO:0000313" key="2">
    <source>
        <dbReference type="EMBL" id="UOQ44053.1"/>
    </source>
</evidence>
<proteinExistence type="predicted"/>
<dbReference type="InterPro" id="IPR006059">
    <property type="entry name" value="SBP"/>
</dbReference>
<dbReference type="RefSeq" id="WP_244709696.1">
    <property type="nucleotide sequence ID" value="NZ_CP095073.1"/>
</dbReference>
<dbReference type="PANTHER" id="PTHR43649:SF12">
    <property type="entry name" value="DIACETYLCHITOBIOSE BINDING PROTEIN DASA"/>
    <property type="match status" value="1"/>
</dbReference>
<dbReference type="EMBL" id="CP095073">
    <property type="protein sequence ID" value="UOQ44053.1"/>
    <property type="molecule type" value="Genomic_DNA"/>
</dbReference>
<dbReference type="PROSITE" id="PS51257">
    <property type="entry name" value="PROKAR_LIPOPROTEIN"/>
    <property type="match status" value="1"/>
</dbReference>
<dbReference type="InterPro" id="IPR050490">
    <property type="entry name" value="Bact_solute-bd_prot1"/>
</dbReference>
<sequence length="432" mass="48465">MKKKYLFTLFICAISFFVLIGCSSKSKSASSGGEGDGKEQVTLDYWASWNPGSVEEEKTLAKIKKFEEEHPNIKINVELLTFDMMHDKLIASISAGNPPDISWGLSEWFGELNRMGALLDLTPYYNEWSDKGKLNQNVMDSLTVDGKVKALPQYLGIRALLYHEDMLKEAGYDAPPETWDELLEMGPKIKEATGKEAFGITGTTVRSSQELLMYLAQSDVSIAQKMDDGNFKNTWADNPEEMKRATETFQFYKDLLNEGAIPEDSKTWGWQELDTNFAIGKYAMNVDGSWMKDREAENPDEMADVKIAPPPYNTKPATFLEVSPLYVYGATEHPKEAWEFASYILSEEWQSDIRPTNSPRTDVVSDSQWGEGFTSLTDTGVVFPEVPLGGITQAMQDSIARLLLKGEDPQDVAEWLSKAINEDLKKNGILSE</sequence>
<dbReference type="PANTHER" id="PTHR43649">
    <property type="entry name" value="ARABINOSE-BINDING PROTEIN-RELATED"/>
    <property type="match status" value="1"/>
</dbReference>
<reference evidence="2 3" key="1">
    <citation type="submission" date="2022-04" db="EMBL/GenBank/DDBJ databases">
        <title>Halobacillus sp. isolated from saltern.</title>
        <authorList>
            <person name="Won M."/>
            <person name="Lee C.-M."/>
            <person name="Woen H.-Y."/>
            <person name="Kwon S.-W."/>
        </authorList>
    </citation>
    <scope>NUCLEOTIDE SEQUENCE [LARGE SCALE GENOMIC DNA]</scope>
    <source>
        <strain evidence="2 3">SSBR10-3</strain>
    </source>
</reference>
<dbReference type="Pfam" id="PF01547">
    <property type="entry name" value="SBP_bac_1"/>
    <property type="match status" value="1"/>
</dbReference>
<protein>
    <submittedName>
        <fullName evidence="2">Sugar ABC transporter substrate-binding protein</fullName>
    </submittedName>
</protein>
<dbReference type="Gene3D" id="3.40.190.10">
    <property type="entry name" value="Periplasmic binding protein-like II"/>
    <property type="match status" value="1"/>
</dbReference>
<name>A0ABY4EJ10_9BACI</name>
<accession>A0ABY4EJ10</accession>
<feature type="signal peptide" evidence="1">
    <location>
        <begin position="1"/>
        <end position="20"/>
    </location>
</feature>
<gene>
    <name evidence="2" type="ORF">MUN89_19655</name>
</gene>